<proteinExistence type="predicted"/>
<protein>
    <submittedName>
        <fullName evidence="1">Uncharacterized protein</fullName>
    </submittedName>
</protein>
<gene>
    <name evidence="1" type="ORF">METZ01_LOCUS511288</name>
</gene>
<accession>A0A383EPD5</accession>
<dbReference type="AlphaFoldDB" id="A0A383EPD5"/>
<feature type="non-terminal residue" evidence="1">
    <location>
        <position position="1"/>
    </location>
</feature>
<sequence>YTMENNLSFSNPSMDDNVMTIWITEIIRDADKISLKFGIETKIALKGLQFQIHHIPFTLSEEKLESYEDLISSHESENLFEDITLSNYNNFDGDDLEINYSNNLSTHLYFNDLGSFLNDKEINLSQDFSHLRLHFDQENSEINEQGMFLHLGYNDESNEYISLNTFYVSSIIDSMIIPIGHILRGFQNGNYGSFNNLIIKTDGELYNYSKLIIVNNSGDLENNTNPIMKI</sequence>
<evidence type="ECO:0000313" key="1">
    <source>
        <dbReference type="EMBL" id="SVE58434.1"/>
    </source>
</evidence>
<name>A0A383EPD5_9ZZZZ</name>
<reference evidence="1" key="1">
    <citation type="submission" date="2018-05" db="EMBL/GenBank/DDBJ databases">
        <authorList>
            <person name="Lanie J.A."/>
            <person name="Ng W.-L."/>
            <person name="Kazmierczak K.M."/>
            <person name="Andrzejewski T.M."/>
            <person name="Davidsen T.M."/>
            <person name="Wayne K.J."/>
            <person name="Tettelin H."/>
            <person name="Glass J.I."/>
            <person name="Rusch D."/>
            <person name="Podicherti R."/>
            <person name="Tsui H.-C.T."/>
            <person name="Winkler M.E."/>
        </authorList>
    </citation>
    <scope>NUCLEOTIDE SEQUENCE</scope>
</reference>
<feature type="non-terminal residue" evidence="1">
    <location>
        <position position="230"/>
    </location>
</feature>
<organism evidence="1">
    <name type="scientific">marine metagenome</name>
    <dbReference type="NCBI Taxonomy" id="408172"/>
    <lineage>
        <taxon>unclassified sequences</taxon>
        <taxon>metagenomes</taxon>
        <taxon>ecological metagenomes</taxon>
    </lineage>
</organism>
<dbReference type="EMBL" id="UINC01227515">
    <property type="protein sequence ID" value="SVE58434.1"/>
    <property type="molecule type" value="Genomic_DNA"/>
</dbReference>